<dbReference type="InterPro" id="IPR043128">
    <property type="entry name" value="Rev_trsase/Diguanyl_cyclase"/>
</dbReference>
<evidence type="ECO:0000256" key="10">
    <source>
        <dbReference type="ARBA" id="ARBA00022842"/>
    </source>
</evidence>
<gene>
    <name evidence="16" type="primary">dinB</name>
    <name evidence="19" type="ORF">FY030_08275</name>
</gene>
<keyword evidence="20" id="KW-1185">Reference proteome</keyword>
<dbReference type="InterPro" id="IPR050116">
    <property type="entry name" value="DNA_polymerase-Y"/>
</dbReference>
<comment type="function">
    <text evidence="14 16">Poorly processive, error-prone DNA polymerase involved in untargeted mutagenesis. Copies undamaged DNA at stalled replication forks, which arise in vivo from mismatched or misaligned primer ends. These misaligned primers can be extended by PolIV. Exhibits no 3'-5' exonuclease (proofreading) activity. May be involved in translesional synthesis, in conjunction with the beta clamp from PolIII.</text>
</comment>
<evidence type="ECO:0000313" key="19">
    <source>
        <dbReference type="EMBL" id="QFG68710.1"/>
    </source>
</evidence>
<comment type="similarity">
    <text evidence="2 16">Belongs to the DNA polymerase type-Y family.</text>
</comment>
<dbReference type="PANTHER" id="PTHR11076:SF33">
    <property type="entry name" value="DNA POLYMERASE KAPPA"/>
    <property type="match status" value="1"/>
</dbReference>
<keyword evidence="11 16" id="KW-0239">DNA-directed DNA polymerase</keyword>
<evidence type="ECO:0000313" key="20">
    <source>
        <dbReference type="Proteomes" id="UP000326546"/>
    </source>
</evidence>
<dbReference type="Gene3D" id="3.40.1170.60">
    <property type="match status" value="1"/>
</dbReference>
<dbReference type="NCBIfam" id="NF002882">
    <property type="entry name" value="PRK03348.1"/>
    <property type="match status" value="1"/>
</dbReference>
<comment type="subcellular location">
    <subcellularLocation>
        <location evidence="1 16">Cytoplasm</location>
    </subcellularLocation>
</comment>
<comment type="cofactor">
    <cofactor evidence="16">
        <name>Mg(2+)</name>
        <dbReference type="ChEBI" id="CHEBI:18420"/>
    </cofactor>
    <text evidence="16">Binds 2 magnesium ions per subunit.</text>
</comment>
<dbReference type="Proteomes" id="UP000326546">
    <property type="component" value="Chromosome"/>
</dbReference>
<evidence type="ECO:0000256" key="14">
    <source>
        <dbReference type="ARBA" id="ARBA00025589"/>
    </source>
</evidence>
<dbReference type="InterPro" id="IPR001126">
    <property type="entry name" value="UmuC"/>
</dbReference>
<feature type="domain" description="UmuC" evidence="18">
    <location>
        <begin position="9"/>
        <end position="195"/>
    </location>
</feature>
<dbReference type="InterPro" id="IPR036775">
    <property type="entry name" value="DNA_pol_Y-fam_lit_finger_sf"/>
</dbReference>
<dbReference type="GO" id="GO:0003684">
    <property type="term" value="F:damaged DNA binding"/>
    <property type="evidence" value="ECO:0007669"/>
    <property type="project" value="InterPro"/>
</dbReference>
<dbReference type="KEGG" id="serw:FY030_08275"/>
<dbReference type="Pfam" id="PF00817">
    <property type="entry name" value="IMS"/>
    <property type="match status" value="1"/>
</dbReference>
<dbReference type="RefSeq" id="WP_158061096.1">
    <property type="nucleotide sequence ID" value="NZ_CP044427.1"/>
</dbReference>
<dbReference type="EMBL" id="CP044427">
    <property type="protein sequence ID" value="QFG68710.1"/>
    <property type="molecule type" value="Genomic_DNA"/>
</dbReference>
<keyword evidence="9 16" id="KW-0227">DNA damage</keyword>
<evidence type="ECO:0000256" key="6">
    <source>
        <dbReference type="ARBA" id="ARBA00022695"/>
    </source>
</evidence>
<keyword evidence="4 16" id="KW-0963">Cytoplasm</keyword>
<dbReference type="Gene3D" id="1.10.150.20">
    <property type="entry name" value="5' to 3' exonuclease, C-terminal subdomain"/>
    <property type="match status" value="1"/>
</dbReference>
<evidence type="ECO:0000256" key="12">
    <source>
        <dbReference type="ARBA" id="ARBA00023125"/>
    </source>
</evidence>
<evidence type="ECO:0000256" key="15">
    <source>
        <dbReference type="ARBA" id="ARBA00049244"/>
    </source>
</evidence>
<dbReference type="PROSITE" id="PS50173">
    <property type="entry name" value="UMUC"/>
    <property type="match status" value="1"/>
</dbReference>
<evidence type="ECO:0000256" key="7">
    <source>
        <dbReference type="ARBA" id="ARBA00022705"/>
    </source>
</evidence>
<feature type="site" description="Substrate discrimination" evidence="16">
    <location>
        <position position="18"/>
    </location>
</feature>
<protein>
    <recommendedName>
        <fullName evidence="16">DNA polymerase IV</fullName>
        <shortName evidence="16">Pol IV</shortName>
        <ecNumber evidence="16">2.7.7.7</ecNumber>
    </recommendedName>
</protein>
<keyword evidence="12 16" id="KW-0238">DNA-binding</keyword>
<comment type="subunit">
    <text evidence="16">Monomer.</text>
</comment>
<proteinExistence type="inferred from homology"/>
<reference evidence="19 20" key="1">
    <citation type="submission" date="2019-09" db="EMBL/GenBank/DDBJ databases">
        <title>Serinicoccus pratensis sp. nov., isolated from meadow soil.</title>
        <authorList>
            <person name="Zhang W."/>
        </authorList>
    </citation>
    <scope>NUCLEOTIDE SEQUENCE [LARGE SCALE GENOMIC DNA]</scope>
    <source>
        <strain evidence="19 20">W204</strain>
    </source>
</reference>
<dbReference type="GO" id="GO:0003887">
    <property type="term" value="F:DNA-directed DNA polymerase activity"/>
    <property type="evidence" value="ECO:0007669"/>
    <property type="project" value="UniProtKB-UniRule"/>
</dbReference>
<dbReference type="HAMAP" id="MF_01113">
    <property type="entry name" value="DNApol_IV"/>
    <property type="match status" value="1"/>
</dbReference>
<dbReference type="NCBIfam" id="NF002677">
    <property type="entry name" value="PRK02406.1"/>
    <property type="match status" value="1"/>
</dbReference>
<dbReference type="GO" id="GO:0042276">
    <property type="term" value="P:error-prone translesion synthesis"/>
    <property type="evidence" value="ECO:0007669"/>
    <property type="project" value="TreeGrafter"/>
</dbReference>
<feature type="binding site" evidence="16">
    <location>
        <position position="108"/>
    </location>
    <ligand>
        <name>Mg(2+)</name>
        <dbReference type="ChEBI" id="CHEBI:18420"/>
    </ligand>
</feature>
<name>A0A5J6V421_9MICO</name>
<accession>A0A5J6V421</accession>
<keyword evidence="13 16" id="KW-0234">DNA repair</keyword>
<dbReference type="EC" id="2.7.7.7" evidence="16"/>
<dbReference type="InterPro" id="IPR053848">
    <property type="entry name" value="IMS_HHH_1"/>
</dbReference>
<keyword evidence="7 16" id="KW-0235">DNA replication</keyword>
<dbReference type="PANTHER" id="PTHR11076">
    <property type="entry name" value="DNA REPAIR POLYMERASE UMUC / TRANSFERASE FAMILY MEMBER"/>
    <property type="match status" value="1"/>
</dbReference>
<evidence type="ECO:0000256" key="9">
    <source>
        <dbReference type="ARBA" id="ARBA00022763"/>
    </source>
</evidence>
<dbReference type="GO" id="GO:0006281">
    <property type="term" value="P:DNA repair"/>
    <property type="evidence" value="ECO:0007669"/>
    <property type="project" value="UniProtKB-UniRule"/>
</dbReference>
<dbReference type="Pfam" id="PF21999">
    <property type="entry name" value="IMS_HHH_1"/>
    <property type="match status" value="1"/>
</dbReference>
<dbReference type="GO" id="GO:0006261">
    <property type="term" value="P:DNA-templated DNA replication"/>
    <property type="evidence" value="ECO:0007669"/>
    <property type="project" value="UniProtKB-UniRule"/>
</dbReference>
<evidence type="ECO:0000256" key="5">
    <source>
        <dbReference type="ARBA" id="ARBA00022679"/>
    </source>
</evidence>
<evidence type="ECO:0000256" key="4">
    <source>
        <dbReference type="ARBA" id="ARBA00022490"/>
    </source>
</evidence>
<keyword evidence="5 16" id="KW-0808">Transferase</keyword>
<evidence type="ECO:0000256" key="13">
    <source>
        <dbReference type="ARBA" id="ARBA00023204"/>
    </source>
</evidence>
<evidence type="ECO:0000256" key="2">
    <source>
        <dbReference type="ARBA" id="ARBA00010945"/>
    </source>
</evidence>
<dbReference type="GO" id="GO:0000287">
    <property type="term" value="F:magnesium ion binding"/>
    <property type="evidence" value="ECO:0007669"/>
    <property type="project" value="UniProtKB-UniRule"/>
</dbReference>
<keyword evidence="10 16" id="KW-0460">Magnesium</keyword>
<evidence type="ECO:0000256" key="1">
    <source>
        <dbReference type="ARBA" id="ARBA00004496"/>
    </source>
</evidence>
<keyword evidence="3 16" id="KW-0515">Mutator protein</keyword>
<dbReference type="SUPFAM" id="SSF56672">
    <property type="entry name" value="DNA/RNA polymerases"/>
    <property type="match status" value="1"/>
</dbReference>
<evidence type="ECO:0000256" key="3">
    <source>
        <dbReference type="ARBA" id="ARBA00022457"/>
    </source>
</evidence>
<dbReference type="InterPro" id="IPR017961">
    <property type="entry name" value="DNA_pol_Y-fam_little_finger"/>
</dbReference>
<evidence type="ECO:0000256" key="11">
    <source>
        <dbReference type="ARBA" id="ARBA00022932"/>
    </source>
</evidence>
<evidence type="ECO:0000256" key="16">
    <source>
        <dbReference type="HAMAP-Rule" id="MF_01113"/>
    </source>
</evidence>
<evidence type="ECO:0000256" key="8">
    <source>
        <dbReference type="ARBA" id="ARBA00022723"/>
    </source>
</evidence>
<keyword evidence="8 16" id="KW-0479">Metal-binding</keyword>
<dbReference type="CDD" id="cd03586">
    <property type="entry name" value="PolY_Pol_IV_kappa"/>
    <property type="match status" value="1"/>
</dbReference>
<dbReference type="GO" id="GO:0009432">
    <property type="term" value="P:SOS response"/>
    <property type="evidence" value="ECO:0007669"/>
    <property type="project" value="TreeGrafter"/>
</dbReference>
<dbReference type="InterPro" id="IPR043502">
    <property type="entry name" value="DNA/RNA_pol_sf"/>
</dbReference>
<dbReference type="Gene3D" id="3.30.1490.100">
    <property type="entry name" value="DNA polymerase, Y-family, little finger domain"/>
    <property type="match status" value="1"/>
</dbReference>
<dbReference type="FunFam" id="3.30.1490.100:FF:000004">
    <property type="entry name" value="DNA polymerase IV"/>
    <property type="match status" value="1"/>
</dbReference>
<feature type="region of interest" description="Disordered" evidence="17">
    <location>
        <begin position="435"/>
        <end position="461"/>
    </location>
</feature>
<organism evidence="19 20">
    <name type="scientific">Ornithinimicrobium pratense</name>
    <dbReference type="NCBI Taxonomy" id="2593973"/>
    <lineage>
        <taxon>Bacteria</taxon>
        <taxon>Bacillati</taxon>
        <taxon>Actinomycetota</taxon>
        <taxon>Actinomycetes</taxon>
        <taxon>Micrococcales</taxon>
        <taxon>Ornithinimicrobiaceae</taxon>
        <taxon>Ornithinimicrobium</taxon>
    </lineage>
</organism>
<dbReference type="Pfam" id="PF11799">
    <property type="entry name" value="IMS_C"/>
    <property type="match status" value="1"/>
</dbReference>
<feature type="active site" evidence="16">
    <location>
        <position position="109"/>
    </location>
</feature>
<dbReference type="OrthoDB" id="9808813at2"/>
<evidence type="ECO:0000259" key="18">
    <source>
        <dbReference type="PROSITE" id="PS50173"/>
    </source>
</evidence>
<dbReference type="AlphaFoldDB" id="A0A5J6V421"/>
<comment type="catalytic activity">
    <reaction evidence="15 16">
        <text>DNA(n) + a 2'-deoxyribonucleoside 5'-triphosphate = DNA(n+1) + diphosphate</text>
        <dbReference type="Rhea" id="RHEA:22508"/>
        <dbReference type="Rhea" id="RHEA-COMP:17339"/>
        <dbReference type="Rhea" id="RHEA-COMP:17340"/>
        <dbReference type="ChEBI" id="CHEBI:33019"/>
        <dbReference type="ChEBI" id="CHEBI:61560"/>
        <dbReference type="ChEBI" id="CHEBI:173112"/>
        <dbReference type="EC" id="2.7.7.7"/>
    </reaction>
</comment>
<dbReference type="SUPFAM" id="SSF100879">
    <property type="entry name" value="Lesion bypass DNA polymerase (Y-family), little finger domain"/>
    <property type="match status" value="1"/>
</dbReference>
<sequence length="461" mass="49039">MPSDEQRRILHLDLDAFFAAVEQRDKPSLRGRPVVVGGLGARGVVSTASYEARVYGARSAMPMHEARRRCPAGTAYLSGRFAAYRKSSGVVMGLLRERSPLVEQVSVDEAYVDLAAAPDAPGWAGQEMEQWCAGLLARIEEETGGLTASVGVATSKMLAKLASEMNKPAGATVIRPGEELAALYPLATRAIPGIGPATASRLHSFGVDTVADLARVSEADLVAIFGQAHGTALHRLARAEDDRPVVVEREAKSISVEQTFETDITDRAVLEGELRQMATGLAKRLAKAAVFARTITVKAREGDFTTHTRSGTLPFATGDATVILREGRRLLGSLDVSPGLRLLGLGVAGLTAHAQDELTLEGPLYAAELPVEMPDALGAAPEASDIEVPRPATGRNAPGWRPGDDVVHEEHGAGWVWGAGRGVVTVRFEGPLTGAGPVRSLRYDDPQLHPSDPPDWRWAPV</sequence>
<dbReference type="Gene3D" id="3.30.70.270">
    <property type="match status" value="1"/>
</dbReference>
<feature type="binding site" evidence="16">
    <location>
        <position position="13"/>
    </location>
    <ligand>
        <name>Mg(2+)</name>
        <dbReference type="ChEBI" id="CHEBI:18420"/>
    </ligand>
</feature>
<feature type="compositionally biased region" description="Basic and acidic residues" evidence="17">
    <location>
        <begin position="441"/>
        <end position="455"/>
    </location>
</feature>
<keyword evidence="6 16" id="KW-0548">Nucleotidyltransferase</keyword>
<dbReference type="GO" id="GO:0005829">
    <property type="term" value="C:cytosol"/>
    <property type="evidence" value="ECO:0007669"/>
    <property type="project" value="TreeGrafter"/>
</dbReference>
<dbReference type="InterPro" id="IPR022880">
    <property type="entry name" value="DNApol_IV"/>
</dbReference>
<evidence type="ECO:0000256" key="17">
    <source>
        <dbReference type="SAM" id="MobiDB-lite"/>
    </source>
</evidence>